<gene>
    <name evidence="1" type="ORF">ACEG43_48205</name>
</gene>
<protein>
    <submittedName>
        <fullName evidence="1">Uncharacterized protein</fullName>
    </submittedName>
</protein>
<sequence>MGDFYELQLALDLPDSAELGLLRWHLGETQETKEPDSDEEYPLLTGTGPAQRIGGALVGMLQRGPRGCSLLARQEVHPDDFARLRHLLKWIAARTTTVGAIGYVRFYEDHIPDVLVVESGTVRQVPLELAPRAEELLPD</sequence>
<reference evidence="1 2" key="1">
    <citation type="submission" date="2024-08" db="EMBL/GenBank/DDBJ databases">
        <title>Genome sequence of Streptomyces aureus CACIA-1.46HGO.</title>
        <authorList>
            <person name="Evangelista-Martinez Z."/>
        </authorList>
    </citation>
    <scope>NUCLEOTIDE SEQUENCE [LARGE SCALE GENOMIC DNA]</scope>
    <source>
        <strain evidence="1 2">CACIA-1.46HGO</strain>
    </source>
</reference>
<evidence type="ECO:0000313" key="1">
    <source>
        <dbReference type="EMBL" id="MFA3843776.1"/>
    </source>
</evidence>
<name>A0ABV4SZW9_9ACTN</name>
<dbReference type="RefSeq" id="WP_372567563.1">
    <property type="nucleotide sequence ID" value="NZ_JBGOSP010000076.1"/>
</dbReference>
<organism evidence="1 2">
    <name type="scientific">Streptomyces aureus</name>
    <dbReference type="NCBI Taxonomy" id="193461"/>
    <lineage>
        <taxon>Bacteria</taxon>
        <taxon>Bacillati</taxon>
        <taxon>Actinomycetota</taxon>
        <taxon>Actinomycetes</taxon>
        <taxon>Kitasatosporales</taxon>
        <taxon>Streptomycetaceae</taxon>
        <taxon>Streptomyces</taxon>
    </lineage>
</organism>
<comment type="caution">
    <text evidence="1">The sequence shown here is derived from an EMBL/GenBank/DDBJ whole genome shotgun (WGS) entry which is preliminary data.</text>
</comment>
<evidence type="ECO:0000313" key="2">
    <source>
        <dbReference type="Proteomes" id="UP001571476"/>
    </source>
</evidence>
<dbReference type="EMBL" id="JBGOSP010000076">
    <property type="protein sequence ID" value="MFA3843776.1"/>
    <property type="molecule type" value="Genomic_DNA"/>
</dbReference>
<accession>A0ABV4SZW9</accession>
<keyword evidence="2" id="KW-1185">Reference proteome</keyword>
<dbReference type="Proteomes" id="UP001571476">
    <property type="component" value="Unassembled WGS sequence"/>
</dbReference>
<proteinExistence type="predicted"/>